<dbReference type="PANTHER" id="PTHR34196:SF4">
    <property type="entry name" value="OS06G0208200 PROTEIN"/>
    <property type="match status" value="1"/>
</dbReference>
<dbReference type="OMA" id="PVEFKPI"/>
<dbReference type="EMBL" id="JABCRI010000018">
    <property type="protein sequence ID" value="KAF8389661.1"/>
    <property type="molecule type" value="Genomic_DNA"/>
</dbReference>
<dbReference type="OrthoDB" id="1269099at2759"/>
<sequence length="206" mass="23065">MALFLPLANVHFSMEFSSGEGLGKKESQVPLRDAIGETGCSGDHGVEANVEFKPIDHPTEPPDEDWPVKCPMPDYSVLNEKQAIMGLQPQEKAHVDEKTVVVISKQWLICQMEGLTLKVSRQDGRMREERFAESLRKRVELSSVVSEEGIVVVATERPARVVRKRHHTLTSDHTVPPVFRVSPLPPLPTQSTANFQVLQQCNEFES</sequence>
<accession>A0A834YQ18</accession>
<reference evidence="1 2" key="1">
    <citation type="submission" date="2020-04" db="EMBL/GenBank/DDBJ databases">
        <title>Plant Genome Project.</title>
        <authorList>
            <person name="Zhang R.-G."/>
        </authorList>
    </citation>
    <scope>NUCLEOTIDE SEQUENCE [LARGE SCALE GENOMIC DNA]</scope>
    <source>
        <strain evidence="1">YNK0</strain>
        <tissue evidence="1">Leaf</tissue>
    </source>
</reference>
<dbReference type="AlphaFoldDB" id="A0A834YQ18"/>
<proteinExistence type="predicted"/>
<comment type="caution">
    <text evidence="1">The sequence shown here is derived from an EMBL/GenBank/DDBJ whole genome shotgun (WGS) entry which is preliminary data.</text>
</comment>
<protein>
    <submittedName>
        <fullName evidence="1">Uncharacterized protein</fullName>
    </submittedName>
</protein>
<keyword evidence="2" id="KW-1185">Reference proteome</keyword>
<evidence type="ECO:0000313" key="1">
    <source>
        <dbReference type="EMBL" id="KAF8389661.1"/>
    </source>
</evidence>
<dbReference type="PANTHER" id="PTHR34196">
    <property type="entry name" value="OS02G0697700 PROTEIN"/>
    <property type="match status" value="1"/>
</dbReference>
<evidence type="ECO:0000313" key="2">
    <source>
        <dbReference type="Proteomes" id="UP000655225"/>
    </source>
</evidence>
<gene>
    <name evidence="1" type="ORF">HHK36_024180</name>
</gene>
<dbReference type="Proteomes" id="UP000655225">
    <property type="component" value="Unassembled WGS sequence"/>
</dbReference>
<organism evidence="1 2">
    <name type="scientific">Tetracentron sinense</name>
    <name type="common">Spur-leaf</name>
    <dbReference type="NCBI Taxonomy" id="13715"/>
    <lineage>
        <taxon>Eukaryota</taxon>
        <taxon>Viridiplantae</taxon>
        <taxon>Streptophyta</taxon>
        <taxon>Embryophyta</taxon>
        <taxon>Tracheophyta</taxon>
        <taxon>Spermatophyta</taxon>
        <taxon>Magnoliopsida</taxon>
        <taxon>Trochodendrales</taxon>
        <taxon>Trochodendraceae</taxon>
        <taxon>Tetracentron</taxon>
    </lineage>
</organism>
<name>A0A834YQ18_TETSI</name>